<protein>
    <submittedName>
        <fullName evidence="1">Uncharacterized protein</fullName>
    </submittedName>
</protein>
<proteinExistence type="predicted"/>
<organism evidence="1 2">
    <name type="scientific">Candidozyma auris</name>
    <name type="common">Yeast</name>
    <name type="synonym">Candida auris</name>
    <dbReference type="NCBI Taxonomy" id="498019"/>
    <lineage>
        <taxon>Eukaryota</taxon>
        <taxon>Fungi</taxon>
        <taxon>Dikarya</taxon>
        <taxon>Ascomycota</taxon>
        <taxon>Saccharomycotina</taxon>
        <taxon>Pichiomycetes</taxon>
        <taxon>Metschnikowiaceae</taxon>
        <taxon>Candidozyma</taxon>
    </lineage>
</organism>
<dbReference type="Proteomes" id="UP000037122">
    <property type="component" value="Unassembled WGS sequence"/>
</dbReference>
<evidence type="ECO:0000313" key="1">
    <source>
        <dbReference type="EMBL" id="KND98026.1"/>
    </source>
</evidence>
<sequence length="62" mass="6615">MNDKQAYCKANSCDGTLGWLLGQGGAKLHFLPVVISFAATNTTLRGTAFNKNSAQHFGQVTL</sequence>
<dbReference type="VEuPathDB" id="FungiDB:QG37_05260"/>
<dbReference type="EMBL" id="LGST01000037">
    <property type="protein sequence ID" value="KND98026.1"/>
    <property type="molecule type" value="Genomic_DNA"/>
</dbReference>
<name>A0A0L0NV43_CANAR</name>
<accession>A0A0L0NV43</accession>
<dbReference type="AlphaFoldDB" id="A0A0L0NV43"/>
<evidence type="ECO:0000313" key="2">
    <source>
        <dbReference type="Proteomes" id="UP000037122"/>
    </source>
</evidence>
<gene>
    <name evidence="1" type="ORF">QG37_05260</name>
</gene>
<reference evidence="2" key="1">
    <citation type="journal article" date="2015" name="BMC Genomics">
        <title>Draft genome of a commonly misdiagnosed multidrug resistant pathogen Candida auris.</title>
        <authorList>
            <person name="Chatterjee S."/>
            <person name="Alampalli S.V."/>
            <person name="Nageshan R.K."/>
            <person name="Chettiar S.T."/>
            <person name="Joshi S."/>
            <person name="Tatu U.S."/>
        </authorList>
    </citation>
    <scope>NUCLEOTIDE SEQUENCE [LARGE SCALE GENOMIC DNA]</scope>
    <source>
        <strain evidence="2">6684</strain>
    </source>
</reference>
<comment type="caution">
    <text evidence="1">The sequence shown here is derived from an EMBL/GenBank/DDBJ whole genome shotgun (WGS) entry which is preliminary data.</text>
</comment>